<feature type="domain" description="DUF6799" evidence="2">
    <location>
        <begin position="47"/>
        <end position="108"/>
    </location>
</feature>
<evidence type="ECO:0000259" key="2">
    <source>
        <dbReference type="Pfam" id="PF20606"/>
    </source>
</evidence>
<feature type="signal peptide" evidence="1">
    <location>
        <begin position="1"/>
        <end position="22"/>
    </location>
</feature>
<feature type="chain" id="PRO_5021429161" description="DUF6799 domain-containing protein" evidence="1">
    <location>
        <begin position="23"/>
        <end position="138"/>
    </location>
</feature>
<dbReference type="AlphaFoldDB" id="A0A4Z0QBI6"/>
<dbReference type="OrthoDB" id="883513at2"/>
<accession>A0A4Z0QBI6</accession>
<organism evidence="3 4">
    <name type="scientific">Hymenobacter metallicola</name>
    <dbReference type="NCBI Taxonomy" id="2563114"/>
    <lineage>
        <taxon>Bacteria</taxon>
        <taxon>Pseudomonadati</taxon>
        <taxon>Bacteroidota</taxon>
        <taxon>Cytophagia</taxon>
        <taxon>Cytophagales</taxon>
        <taxon>Hymenobacteraceae</taxon>
        <taxon>Hymenobacter</taxon>
    </lineage>
</organism>
<evidence type="ECO:0000256" key="1">
    <source>
        <dbReference type="SAM" id="SignalP"/>
    </source>
</evidence>
<dbReference type="Proteomes" id="UP000298471">
    <property type="component" value="Unassembled WGS sequence"/>
</dbReference>
<evidence type="ECO:0000313" key="3">
    <source>
        <dbReference type="EMBL" id="TGE26739.1"/>
    </source>
</evidence>
<dbReference type="Pfam" id="PF20606">
    <property type="entry name" value="DUF6799"/>
    <property type="match status" value="1"/>
</dbReference>
<dbReference type="InterPro" id="IPR046478">
    <property type="entry name" value="DUF6799"/>
</dbReference>
<proteinExistence type="predicted"/>
<evidence type="ECO:0000313" key="4">
    <source>
        <dbReference type="Proteomes" id="UP000298471"/>
    </source>
</evidence>
<gene>
    <name evidence="3" type="ORF">E5K02_18370</name>
</gene>
<comment type="caution">
    <text evidence="3">The sequence shown here is derived from an EMBL/GenBank/DDBJ whole genome shotgun (WGS) entry which is preliminary data.</text>
</comment>
<dbReference type="EMBL" id="SRMB01000003">
    <property type="protein sequence ID" value="TGE26739.1"/>
    <property type="molecule type" value="Genomic_DNA"/>
</dbReference>
<keyword evidence="4" id="KW-1185">Reference proteome</keyword>
<sequence>MKLRFSLVLTAVLTLAGVAAQAQTKVAPRRAVAPKEKVVVREGVTMKDGVVMREGKVLVTRQGLTAPLTEPTTLTNGTKIMADGSVTMADGSTVVLKEGDMLSLSGRLTTMAMKAEQDSLMAAAKNGGKGKMKMKRKN</sequence>
<reference evidence="3 4" key="1">
    <citation type="submission" date="2019-04" db="EMBL/GenBank/DDBJ databases">
        <authorList>
            <person name="Feng G."/>
            <person name="Zhang J."/>
            <person name="Zhu H."/>
        </authorList>
    </citation>
    <scope>NUCLEOTIDE SEQUENCE [LARGE SCALE GENOMIC DNA]</scope>
    <source>
        <strain evidence="3 4">9PBR-1</strain>
    </source>
</reference>
<dbReference type="RefSeq" id="WP_135396643.1">
    <property type="nucleotide sequence ID" value="NZ_SRMB01000003.1"/>
</dbReference>
<keyword evidence="1" id="KW-0732">Signal</keyword>
<name>A0A4Z0QBI6_9BACT</name>
<protein>
    <recommendedName>
        <fullName evidence="2">DUF6799 domain-containing protein</fullName>
    </recommendedName>
</protein>